<evidence type="ECO:0000256" key="2">
    <source>
        <dbReference type="ARBA" id="ARBA00007717"/>
    </source>
</evidence>
<evidence type="ECO:0000313" key="14">
    <source>
        <dbReference type="Proteomes" id="UP000663868"/>
    </source>
</evidence>
<evidence type="ECO:0000313" key="12">
    <source>
        <dbReference type="EMBL" id="CAF1144175.1"/>
    </source>
</evidence>
<comment type="similarity">
    <text evidence="2">Belongs to the nicastrin family.</text>
</comment>
<dbReference type="EMBL" id="CAJOBB010000969">
    <property type="protein sequence ID" value="CAF3786445.1"/>
    <property type="molecule type" value="Genomic_DNA"/>
</dbReference>
<protein>
    <recommendedName>
        <fullName evidence="3">Nicastrin</fullName>
    </recommendedName>
</protein>
<keyword evidence="6" id="KW-0914">Notch signaling pathway</keyword>
<dbReference type="Proteomes" id="UP000663868">
    <property type="component" value="Unassembled WGS sequence"/>
</dbReference>
<dbReference type="InterPro" id="IPR008710">
    <property type="entry name" value="Nicastrin"/>
</dbReference>
<evidence type="ECO:0000256" key="8">
    <source>
        <dbReference type="ARBA" id="ARBA00023136"/>
    </source>
</evidence>
<dbReference type="GO" id="GO:0007220">
    <property type="term" value="P:Notch receptor processing"/>
    <property type="evidence" value="ECO:0007669"/>
    <property type="project" value="TreeGrafter"/>
</dbReference>
<dbReference type="GO" id="GO:0005886">
    <property type="term" value="C:plasma membrane"/>
    <property type="evidence" value="ECO:0007669"/>
    <property type="project" value="TreeGrafter"/>
</dbReference>
<sequence length="952" mass="108869">MYISFDRARYCVRRLNGTHEVGCQSAMRGNSGRMYMIDNEQEFTSYLTNTATIDLSNSFIIVLNVNLFDSNHVDQLMNRLDKKLNGLLLYLKSNLSRPEYFSHDDQCPNHRYSYYLNQTESVKWNWKGTGLFFRSFPFPIMLVDEENDYKQLLHFYQQFNSSQSSPACGLEMKTFQNAAHTSKTCMRRNDISHSLIDLPEIFCDPIGGQNIYSKLPQTITTISQQRSPKSVVLILVNTDSFQMFLKPKGPTGGAQQPATALIAFLTLAHLIGQEQNELKKQDKEIIFLTLDGDAMDYSASFKFMFDMINGYFPNGNKNEQRIKPEHIHSIIELQGLSMTDKLWLHSYPSSLINQTFIDTILRNNPMITSISPNSPLPPASSQIFLRETSSMSFPAYILSSANDNQLSNHYYHSFFDDPSTLSINISTLEYNTDTEFSQWIKRIVEPLAQTLIESFVGIRKNLIIKQEIINNLVYCILKNINCPLIHNVTNQSVGNTFKQFDQTSMPFSINTYPESTTPTFPFVQYVLSYFLRDRAYDLQNITNITCKEYAANDTFYSYKYVGGYLPSINNEEKFSSYCVRSYIRFIQSMSPAFTIKNYDLSDAKYPAWTESRWTVISLRLFLIPTRQHEVMTVVIDWNQQENVHYSNGDTSLHSVHGQIHAGPHSVPAHTDNGLDPNLLNNDTNDSGAFVTAGTAGQVGFDVRTLGLSEQELKETGLHPSLISAGRQLPLDQYKINYDPNPIIIRKQIPVEMPTYKQQVIVRYLRPPTPPSPGPLIIKEVREPPAAAAPPLVIRTRAPREKTPPPIVIREAPPCAPHVDLNPKYVTRVVRHNESNYSPSPQQQQRQFQQQQQYHQLQQQHQPQHQPQHHPQQQQQQQQFQHFNTFENGTVNYDQFNGIQNGNQFTNEINSFGDQQHGGWVTEVVSSTGTTSAAPPHLLDDIYRAINNQLPRV</sequence>
<evidence type="ECO:0000256" key="7">
    <source>
        <dbReference type="ARBA" id="ARBA00022989"/>
    </source>
</evidence>
<evidence type="ECO:0000256" key="6">
    <source>
        <dbReference type="ARBA" id="ARBA00022976"/>
    </source>
</evidence>
<keyword evidence="8" id="KW-0472">Membrane</keyword>
<evidence type="ECO:0000256" key="3">
    <source>
        <dbReference type="ARBA" id="ARBA00015303"/>
    </source>
</evidence>
<feature type="compositionally biased region" description="Low complexity" evidence="10">
    <location>
        <begin position="841"/>
        <end position="878"/>
    </location>
</feature>
<evidence type="ECO:0000256" key="4">
    <source>
        <dbReference type="ARBA" id="ARBA00022692"/>
    </source>
</evidence>
<evidence type="ECO:0000256" key="1">
    <source>
        <dbReference type="ARBA" id="ARBA00004479"/>
    </source>
</evidence>
<evidence type="ECO:0000313" key="13">
    <source>
        <dbReference type="EMBL" id="CAF3786445.1"/>
    </source>
</evidence>
<feature type="domain" description="Nicastrin small lobe" evidence="11">
    <location>
        <begin position="11"/>
        <end position="178"/>
    </location>
</feature>
<keyword evidence="5" id="KW-0732">Signal</keyword>
<feature type="region of interest" description="Disordered" evidence="10">
    <location>
        <begin position="834"/>
        <end position="878"/>
    </location>
</feature>
<keyword evidence="9" id="KW-0325">Glycoprotein</keyword>
<dbReference type="Proteomes" id="UP000663860">
    <property type="component" value="Unassembled WGS sequence"/>
</dbReference>
<proteinExistence type="inferred from homology"/>
<keyword evidence="7" id="KW-1133">Transmembrane helix</keyword>
<dbReference type="AlphaFoldDB" id="A0A819ALG0"/>
<feature type="region of interest" description="Disordered" evidence="10">
    <location>
        <begin position="794"/>
        <end position="815"/>
    </location>
</feature>
<comment type="subcellular location">
    <subcellularLocation>
        <location evidence="1">Membrane</location>
        <topology evidence="1">Single-pass type I membrane protein</topology>
    </subcellularLocation>
</comment>
<dbReference type="PANTHER" id="PTHR21092">
    <property type="entry name" value="NICASTRIN"/>
    <property type="match status" value="1"/>
</dbReference>
<evidence type="ECO:0000256" key="9">
    <source>
        <dbReference type="ARBA" id="ARBA00023180"/>
    </source>
</evidence>
<dbReference type="Pfam" id="PF18266">
    <property type="entry name" value="Ncstrn_small"/>
    <property type="match status" value="1"/>
</dbReference>
<dbReference type="GO" id="GO:0007219">
    <property type="term" value="P:Notch signaling pathway"/>
    <property type="evidence" value="ECO:0007669"/>
    <property type="project" value="UniProtKB-KW"/>
</dbReference>
<dbReference type="Pfam" id="PF05450">
    <property type="entry name" value="Nicastrin"/>
    <property type="match status" value="1"/>
</dbReference>
<organism evidence="13 14">
    <name type="scientific">Adineta steineri</name>
    <dbReference type="NCBI Taxonomy" id="433720"/>
    <lineage>
        <taxon>Eukaryota</taxon>
        <taxon>Metazoa</taxon>
        <taxon>Spiralia</taxon>
        <taxon>Gnathifera</taxon>
        <taxon>Rotifera</taxon>
        <taxon>Eurotatoria</taxon>
        <taxon>Bdelloidea</taxon>
        <taxon>Adinetida</taxon>
        <taxon>Adinetidae</taxon>
        <taxon>Adineta</taxon>
    </lineage>
</organism>
<dbReference type="InterPro" id="IPR041084">
    <property type="entry name" value="Ncstrn_small"/>
</dbReference>
<keyword evidence="4" id="KW-0812">Transmembrane</keyword>
<accession>A0A819ALG0</accession>
<evidence type="ECO:0000256" key="10">
    <source>
        <dbReference type="SAM" id="MobiDB-lite"/>
    </source>
</evidence>
<dbReference type="PANTHER" id="PTHR21092:SF0">
    <property type="entry name" value="NICASTRIN"/>
    <property type="match status" value="1"/>
</dbReference>
<evidence type="ECO:0000259" key="11">
    <source>
        <dbReference type="Pfam" id="PF18266"/>
    </source>
</evidence>
<name>A0A819ALG0_9BILA</name>
<dbReference type="EMBL" id="CAJNOE010000317">
    <property type="protein sequence ID" value="CAF1144175.1"/>
    <property type="molecule type" value="Genomic_DNA"/>
</dbReference>
<gene>
    <name evidence="12" type="ORF">IZO911_LOCUS25401</name>
    <name evidence="13" type="ORF">KXQ929_LOCUS16198</name>
</gene>
<evidence type="ECO:0000256" key="5">
    <source>
        <dbReference type="ARBA" id="ARBA00022729"/>
    </source>
</evidence>
<reference evidence="13" key="1">
    <citation type="submission" date="2021-02" db="EMBL/GenBank/DDBJ databases">
        <authorList>
            <person name="Nowell W R."/>
        </authorList>
    </citation>
    <scope>NUCLEOTIDE SEQUENCE</scope>
</reference>
<dbReference type="GO" id="GO:0016485">
    <property type="term" value="P:protein processing"/>
    <property type="evidence" value="ECO:0007669"/>
    <property type="project" value="InterPro"/>
</dbReference>
<comment type="caution">
    <text evidence="13">The sequence shown here is derived from an EMBL/GenBank/DDBJ whole genome shotgun (WGS) entry which is preliminary data.</text>
</comment>